<dbReference type="SMART" id="SM00382">
    <property type="entry name" value="AAA"/>
    <property type="match status" value="1"/>
</dbReference>
<evidence type="ECO:0000256" key="5">
    <source>
        <dbReference type="ARBA" id="ARBA00022989"/>
    </source>
</evidence>
<dbReference type="Proteomes" id="UP000648482">
    <property type="component" value="Unassembled WGS sequence"/>
</dbReference>
<dbReference type="InterPro" id="IPR003439">
    <property type="entry name" value="ABC_transporter-like_ATP-bd"/>
</dbReference>
<dbReference type="InterPro" id="IPR003593">
    <property type="entry name" value="AAA+_ATPase"/>
</dbReference>
<dbReference type="PROSITE" id="PS00211">
    <property type="entry name" value="ABC_TRANSPORTER_1"/>
    <property type="match status" value="1"/>
</dbReference>
<comment type="subcellular location">
    <subcellularLocation>
        <location evidence="1">Cell membrane</location>
        <topology evidence="1">Multi-pass membrane protein</topology>
    </subcellularLocation>
</comment>
<name>A0ABR9E0B2_9GAMM</name>
<gene>
    <name evidence="10" type="primary">cydD</name>
    <name evidence="10" type="ORF">PALI_a1951</name>
</gene>
<dbReference type="InterPro" id="IPR036640">
    <property type="entry name" value="ABC1_TM_sf"/>
</dbReference>
<dbReference type="Gene3D" id="3.40.50.300">
    <property type="entry name" value="P-loop containing nucleotide triphosphate hydrolases"/>
    <property type="match status" value="1"/>
</dbReference>
<organism evidence="10 11">
    <name type="scientific">Pseudoalteromonas aliena SW19</name>
    <dbReference type="NCBI Taxonomy" id="1314866"/>
    <lineage>
        <taxon>Bacteria</taxon>
        <taxon>Pseudomonadati</taxon>
        <taxon>Pseudomonadota</taxon>
        <taxon>Gammaproteobacteria</taxon>
        <taxon>Alteromonadales</taxon>
        <taxon>Pseudoalteromonadaceae</taxon>
        <taxon>Pseudoalteromonas</taxon>
    </lineage>
</organism>
<evidence type="ECO:0000256" key="3">
    <source>
        <dbReference type="ARBA" id="ARBA00022741"/>
    </source>
</evidence>
<reference evidence="10 11" key="1">
    <citation type="submission" date="2015-06" db="EMBL/GenBank/DDBJ databases">
        <title>Genome sequence of Pseudoalteromonas aliena.</title>
        <authorList>
            <person name="Xie B.-B."/>
            <person name="Rong J.-C."/>
            <person name="Qin Q.-L."/>
            <person name="Zhang Y.-Z."/>
        </authorList>
    </citation>
    <scope>NUCLEOTIDE SEQUENCE [LARGE SCALE GENOMIC DNA]</scope>
    <source>
        <strain evidence="10 11">SW19</strain>
    </source>
</reference>
<evidence type="ECO:0000256" key="4">
    <source>
        <dbReference type="ARBA" id="ARBA00022840"/>
    </source>
</evidence>
<dbReference type="GO" id="GO:0005524">
    <property type="term" value="F:ATP binding"/>
    <property type="evidence" value="ECO:0007669"/>
    <property type="project" value="UniProtKB-KW"/>
</dbReference>
<dbReference type="InterPro" id="IPR017871">
    <property type="entry name" value="ABC_transporter-like_CS"/>
</dbReference>
<dbReference type="NCBIfam" id="TIGR02857">
    <property type="entry name" value="CydD"/>
    <property type="match status" value="1"/>
</dbReference>
<protein>
    <submittedName>
        <fullName evidence="10">ATP-binding cassette, subfamily C, bacterial CydD</fullName>
    </submittedName>
</protein>
<keyword evidence="4 10" id="KW-0067">ATP-binding</keyword>
<dbReference type="Gene3D" id="1.20.1560.10">
    <property type="entry name" value="ABC transporter type 1, transmembrane domain"/>
    <property type="match status" value="1"/>
</dbReference>
<evidence type="ECO:0000256" key="6">
    <source>
        <dbReference type="ARBA" id="ARBA00023136"/>
    </source>
</evidence>
<dbReference type="PANTHER" id="PTHR24221">
    <property type="entry name" value="ATP-BINDING CASSETTE SUB-FAMILY B"/>
    <property type="match status" value="1"/>
</dbReference>
<feature type="transmembrane region" description="Helical" evidence="7">
    <location>
        <begin position="152"/>
        <end position="171"/>
    </location>
</feature>
<evidence type="ECO:0000256" key="7">
    <source>
        <dbReference type="SAM" id="Phobius"/>
    </source>
</evidence>
<proteinExistence type="predicted"/>
<feature type="transmembrane region" description="Helical" evidence="7">
    <location>
        <begin position="257"/>
        <end position="285"/>
    </location>
</feature>
<keyword evidence="11" id="KW-1185">Reference proteome</keyword>
<keyword evidence="5 7" id="KW-1133">Transmembrane helix</keyword>
<dbReference type="CDD" id="cd18584">
    <property type="entry name" value="ABC_6TM_AarD_CydD"/>
    <property type="match status" value="1"/>
</dbReference>
<dbReference type="SUPFAM" id="SSF52540">
    <property type="entry name" value="P-loop containing nucleoside triphosphate hydrolases"/>
    <property type="match status" value="1"/>
</dbReference>
<dbReference type="PANTHER" id="PTHR24221:SF654">
    <property type="entry name" value="ATP-BINDING CASSETTE SUB-FAMILY B MEMBER 6"/>
    <property type="match status" value="1"/>
</dbReference>
<dbReference type="Pfam" id="PF00664">
    <property type="entry name" value="ABC_membrane"/>
    <property type="match status" value="1"/>
</dbReference>
<evidence type="ECO:0000256" key="2">
    <source>
        <dbReference type="ARBA" id="ARBA00022692"/>
    </source>
</evidence>
<dbReference type="InterPro" id="IPR011527">
    <property type="entry name" value="ABC1_TM_dom"/>
</dbReference>
<dbReference type="InterPro" id="IPR014216">
    <property type="entry name" value="ABC_transptr_CydD"/>
</dbReference>
<feature type="transmembrane region" description="Helical" evidence="7">
    <location>
        <begin position="177"/>
        <end position="196"/>
    </location>
</feature>
<keyword evidence="2 7" id="KW-0812">Transmembrane</keyword>
<dbReference type="InterPro" id="IPR039421">
    <property type="entry name" value="Type_1_exporter"/>
</dbReference>
<dbReference type="PROSITE" id="PS50929">
    <property type="entry name" value="ABC_TM1F"/>
    <property type="match status" value="1"/>
</dbReference>
<evidence type="ECO:0000259" key="8">
    <source>
        <dbReference type="PROSITE" id="PS50893"/>
    </source>
</evidence>
<dbReference type="InterPro" id="IPR027417">
    <property type="entry name" value="P-loop_NTPase"/>
</dbReference>
<dbReference type="Pfam" id="PF00005">
    <property type="entry name" value="ABC_tran"/>
    <property type="match status" value="1"/>
</dbReference>
<dbReference type="EMBL" id="AQGU01000026">
    <property type="protein sequence ID" value="MBE0360037.1"/>
    <property type="molecule type" value="Genomic_DNA"/>
</dbReference>
<evidence type="ECO:0000313" key="10">
    <source>
        <dbReference type="EMBL" id="MBE0360037.1"/>
    </source>
</evidence>
<evidence type="ECO:0000259" key="9">
    <source>
        <dbReference type="PROSITE" id="PS50929"/>
    </source>
</evidence>
<sequence>MLTTQKMTTNPQPDRAQQQSLRAFLKRRSKPAAVWLKLSIALGTFNALLMIAGAYLLAQTIHNVMFEGNSLAQVTHLLWPLAGIILLRAVFLALSERLSAFAALKIKSAMRQTLLNKLSLLGPSYIEQHGQGATLNTLHNGVEALHDYYAKYLPGVAYSALIPLAILVVIFPTDYKAGLIFLLTAPLIPFFMILVGSKAEALNQKRWKQLAVLGNYFFDRVQGLTQLKLFNATRIELKQIAKISDDFRHATLDVLKIAFLSSFALEFLASISVALVAVIIGFRLFFGTLDFATGFVVLLLAPEFYLPLRQLGSHYHARLQGISAAADMVAILNAPLPSDENTSVTITKPENNLTLDTINSINITNLNFIYPDSNEGIKNINLTLPNKGLIAVVGSSGSGKSTLFDCLLGFHPEVINHLSINEQSLSTTDITYLQNNIAWIPQKATLFYDTIAANIKLAKPNATQQELEHATKQAGALEFINTLPDGFNTLIGEQGEGLSGGQKQRIALARAFIKQAPVLVLDEPTAHLDSQTEQLIQNAISEYAKNNLVLVIAHRLNTVKHASNIIVMHDGKIAEQDHFETLAAQNGAFADLLKIAKQGVAHD</sequence>
<comment type="caution">
    <text evidence="10">The sequence shown here is derived from an EMBL/GenBank/DDBJ whole genome shotgun (WGS) entry which is preliminary data.</text>
</comment>
<keyword evidence="3" id="KW-0547">Nucleotide-binding</keyword>
<keyword evidence="6 7" id="KW-0472">Membrane</keyword>
<feature type="transmembrane region" description="Helical" evidence="7">
    <location>
        <begin position="77"/>
        <end position="95"/>
    </location>
</feature>
<evidence type="ECO:0000313" key="11">
    <source>
        <dbReference type="Proteomes" id="UP000648482"/>
    </source>
</evidence>
<feature type="domain" description="ABC transmembrane type-1" evidence="9">
    <location>
        <begin position="38"/>
        <end position="320"/>
    </location>
</feature>
<feature type="domain" description="ABC transporter" evidence="8">
    <location>
        <begin position="361"/>
        <end position="595"/>
    </location>
</feature>
<accession>A0ABR9E0B2</accession>
<dbReference type="PROSITE" id="PS50893">
    <property type="entry name" value="ABC_TRANSPORTER_2"/>
    <property type="match status" value="1"/>
</dbReference>
<evidence type="ECO:0000256" key="1">
    <source>
        <dbReference type="ARBA" id="ARBA00004651"/>
    </source>
</evidence>
<dbReference type="SUPFAM" id="SSF90123">
    <property type="entry name" value="ABC transporter transmembrane region"/>
    <property type="match status" value="1"/>
</dbReference>
<feature type="transmembrane region" description="Helical" evidence="7">
    <location>
        <begin position="34"/>
        <end position="57"/>
    </location>
</feature>